<dbReference type="SUPFAM" id="SSF50814">
    <property type="entry name" value="Lipocalins"/>
    <property type="match status" value="1"/>
</dbReference>
<dbReference type="GO" id="GO:0005576">
    <property type="term" value="C:extracellular region"/>
    <property type="evidence" value="ECO:0007669"/>
    <property type="project" value="UniProtKB-SubCell"/>
</dbReference>
<dbReference type="GO" id="GO:0005737">
    <property type="term" value="C:cytoplasm"/>
    <property type="evidence" value="ECO:0007669"/>
    <property type="project" value="TreeGrafter"/>
</dbReference>
<protein>
    <recommendedName>
        <fullName evidence="2">Apolipoprotein D</fullName>
    </recommendedName>
</protein>
<keyword evidence="7" id="KW-1015">Disulfide bond</keyword>
<evidence type="ECO:0000256" key="1">
    <source>
        <dbReference type="ARBA" id="ARBA00004613"/>
    </source>
</evidence>
<name>A0A8W7PK11_ANOCL</name>
<sequence length="256" mass="28690">LRTQIARLQQQQPKVNKQSIYQSDERKTGRRVCSKRSEIHPEPYTMATIRIPRWAGIGVGLLAVLLLLGVEAQVPGFGKCPKVPVVENFDTYAYLGRWYEQEKYPFFFELGGKCITADYSLNPDGTIGVLNTQKNSITGNENSIVGSARIVQSARLAVRFPSAPFNVEAPYWVVGTDYKTFAVVYACSDLRGFINAKVAWILTRKRHPDIETMKKAYAVLDSAKISRAYLTRTDQKNCGEELVKVSKGVYKTVVKG</sequence>
<feature type="transmembrane region" description="Helical" evidence="10">
    <location>
        <begin position="54"/>
        <end position="74"/>
    </location>
</feature>
<evidence type="ECO:0000256" key="4">
    <source>
        <dbReference type="ARBA" id="ARBA00022525"/>
    </source>
</evidence>
<keyword evidence="5" id="KW-0732">Signal</keyword>
<dbReference type="PRINTS" id="PR01219">
    <property type="entry name" value="APOLIPOPROTD"/>
</dbReference>
<dbReference type="EnsemblMetazoa" id="ACOM032793-RA">
    <property type="protein sequence ID" value="ACOM032793-PA.1"/>
    <property type="gene ID" value="ACOM032793"/>
</dbReference>
<dbReference type="GO" id="GO:0007420">
    <property type="term" value="P:brain development"/>
    <property type="evidence" value="ECO:0007669"/>
    <property type="project" value="InterPro"/>
</dbReference>
<dbReference type="GO" id="GO:0000302">
    <property type="term" value="P:response to reactive oxygen species"/>
    <property type="evidence" value="ECO:0007669"/>
    <property type="project" value="TreeGrafter"/>
</dbReference>
<organism evidence="12">
    <name type="scientific">Anopheles coluzzii</name>
    <name type="common">African malaria mosquito</name>
    <dbReference type="NCBI Taxonomy" id="1518534"/>
    <lineage>
        <taxon>Eukaryota</taxon>
        <taxon>Metazoa</taxon>
        <taxon>Ecdysozoa</taxon>
        <taxon>Arthropoda</taxon>
        <taxon>Hexapoda</taxon>
        <taxon>Insecta</taxon>
        <taxon>Pterygota</taxon>
        <taxon>Neoptera</taxon>
        <taxon>Endopterygota</taxon>
        <taxon>Diptera</taxon>
        <taxon>Nematocera</taxon>
        <taxon>Culicoidea</taxon>
        <taxon>Culicidae</taxon>
        <taxon>Anophelinae</taxon>
        <taxon>Anopheles</taxon>
    </lineage>
</organism>
<accession>A0A8W7PK11</accession>
<proteinExistence type="predicted"/>
<evidence type="ECO:0000256" key="7">
    <source>
        <dbReference type="ARBA" id="ARBA00023157"/>
    </source>
</evidence>
<keyword evidence="8" id="KW-0325">Glycoprotein</keyword>
<dbReference type="Proteomes" id="UP000075882">
    <property type="component" value="Unassembled WGS sequence"/>
</dbReference>
<keyword evidence="3" id="KW-0813">Transport</keyword>
<evidence type="ECO:0000256" key="9">
    <source>
        <dbReference type="ARBA" id="ARBA00023283"/>
    </source>
</evidence>
<evidence type="ECO:0000256" key="10">
    <source>
        <dbReference type="SAM" id="Phobius"/>
    </source>
</evidence>
<dbReference type="InterPro" id="IPR000566">
    <property type="entry name" value="Lipocln_cytosolic_FA-bd_dom"/>
</dbReference>
<dbReference type="Pfam" id="PF08212">
    <property type="entry name" value="Lipocalin_2"/>
    <property type="match status" value="1"/>
</dbReference>
<keyword evidence="4" id="KW-0964">Secreted</keyword>
<dbReference type="GO" id="GO:0008289">
    <property type="term" value="F:lipid binding"/>
    <property type="evidence" value="ECO:0007669"/>
    <property type="project" value="UniProtKB-KW"/>
</dbReference>
<keyword evidence="6" id="KW-0446">Lipid-binding</keyword>
<feature type="domain" description="Lipocalin/cytosolic fatty-acid binding" evidence="11">
    <location>
        <begin position="90"/>
        <end position="215"/>
    </location>
</feature>
<dbReference type="AlphaFoldDB" id="A0A8W7PK11"/>
<evidence type="ECO:0000256" key="5">
    <source>
        <dbReference type="ARBA" id="ARBA00022729"/>
    </source>
</evidence>
<dbReference type="GO" id="GO:0006629">
    <property type="term" value="P:lipid metabolic process"/>
    <property type="evidence" value="ECO:0007669"/>
    <property type="project" value="TreeGrafter"/>
</dbReference>
<dbReference type="FunFam" id="2.40.128.20:FF:000003">
    <property type="entry name" value="Apolipoprotein D"/>
    <property type="match status" value="1"/>
</dbReference>
<evidence type="ECO:0000313" key="12">
    <source>
        <dbReference type="EnsemblMetazoa" id="ACOM032793-PA.1"/>
    </source>
</evidence>
<dbReference type="InterPro" id="IPR012674">
    <property type="entry name" value="Calycin"/>
</dbReference>
<keyword evidence="9" id="KW-0873">Pyrrolidone carboxylic acid</keyword>
<dbReference type="PANTHER" id="PTHR10612">
    <property type="entry name" value="APOLIPOPROTEIN D"/>
    <property type="match status" value="1"/>
</dbReference>
<keyword evidence="10" id="KW-1133">Transmembrane helix</keyword>
<dbReference type="GO" id="GO:0042246">
    <property type="term" value="P:tissue regeneration"/>
    <property type="evidence" value="ECO:0007669"/>
    <property type="project" value="InterPro"/>
</dbReference>
<keyword evidence="10" id="KW-0472">Membrane</keyword>
<dbReference type="VEuPathDB" id="VectorBase:ACON2_032069"/>
<evidence type="ECO:0000259" key="11">
    <source>
        <dbReference type="Pfam" id="PF08212"/>
    </source>
</evidence>
<dbReference type="CDD" id="cd19437">
    <property type="entry name" value="lipocalin_apoD-like"/>
    <property type="match status" value="1"/>
</dbReference>
<dbReference type="PANTHER" id="PTHR10612:SF34">
    <property type="entry name" value="APOLIPOPROTEIN D"/>
    <property type="match status" value="1"/>
</dbReference>
<keyword evidence="10" id="KW-0812">Transmembrane</keyword>
<evidence type="ECO:0000256" key="2">
    <source>
        <dbReference type="ARBA" id="ARBA00019890"/>
    </source>
</evidence>
<comment type="subcellular location">
    <subcellularLocation>
        <location evidence="1">Secreted</location>
    </subcellularLocation>
</comment>
<evidence type="ECO:0000256" key="6">
    <source>
        <dbReference type="ARBA" id="ARBA00023121"/>
    </source>
</evidence>
<evidence type="ECO:0000256" key="3">
    <source>
        <dbReference type="ARBA" id="ARBA00022448"/>
    </source>
</evidence>
<reference evidence="12" key="1">
    <citation type="submission" date="2022-08" db="UniProtKB">
        <authorList>
            <consortium name="EnsemblMetazoa"/>
        </authorList>
    </citation>
    <scope>IDENTIFICATION</scope>
</reference>
<dbReference type="InterPro" id="IPR002969">
    <property type="entry name" value="ApolipopD"/>
</dbReference>
<evidence type="ECO:0000256" key="8">
    <source>
        <dbReference type="ARBA" id="ARBA00023180"/>
    </source>
</evidence>
<dbReference type="GO" id="GO:0006869">
    <property type="term" value="P:lipid transport"/>
    <property type="evidence" value="ECO:0007669"/>
    <property type="project" value="InterPro"/>
</dbReference>
<dbReference type="Gene3D" id="2.40.128.20">
    <property type="match status" value="1"/>
</dbReference>